<dbReference type="Gene3D" id="3.40.50.410">
    <property type="entry name" value="von Willebrand factor, type A domain"/>
    <property type="match status" value="1"/>
</dbReference>
<comment type="similarity">
    <text evidence="2">Belongs to the Ro 60 kDa family.</text>
</comment>
<dbReference type="PANTHER" id="PTHR14202:SF0">
    <property type="entry name" value="RNA-BINDING PROTEIN RO60"/>
    <property type="match status" value="1"/>
</dbReference>
<dbReference type="InterPro" id="IPR008858">
    <property type="entry name" value="TROVE_dom"/>
</dbReference>
<keyword evidence="5" id="KW-0694">RNA-binding</keyword>
<dbReference type="Proteomes" id="UP000192247">
    <property type="component" value="Unassembled WGS sequence"/>
</dbReference>
<name>A0A1V9XQL2_9ACAR</name>
<accession>A0A1V9XQL2</accession>
<dbReference type="InParanoid" id="A0A1V9XQL2"/>
<dbReference type="InterPro" id="IPR040322">
    <property type="entry name" value="TROVE2"/>
</dbReference>
<protein>
    <submittedName>
        <fullName evidence="8">60 kDa SS-A/Ro ribonucleoprotein-like</fullName>
    </submittedName>
</protein>
<sequence>AMSSASPGVDVAFKQLQRFLFMGAESNRYLQRRRQLSSDHARHIKDLIHLGRGVEVVREILRFSTESISICPEALAFALAVCAQSTDQATKCAAYNSLKQVCHSASLLFAFTKFMEDTQRPMSTGWGRAHRRAVTNWYCSRSPTELAEIVTMTVSRHRWSHRDVLRLAHVKPPTPGISCVFRYVSKGFTAAREEYAASQDLDVQDTLRYLRAVHELKHAPTEDQAASIIDNRQLAVEHIPTHLLRSRDVWLACLPRAPIASLLSWLPHLVHSNLLRPSLGLLRPLLQRISSDAAMSSCPWGPCATYLLLRAVGGDGGGCGGLAVVIGEPVALPPTPNVPPVPRQLQQALYTLHVASFKRVFGGYRQTLKPTNKRYLVVMDVRGTMWEGGSAASPITAIEASVLLVMGLCRGEGLTGGRVQALAFGRSGLRDLEINAKMTMADILQRCEAEPGGTASLTHPLRWAAQRGLEFDVIIVCTDRQCNTEDTEHPAQALKDYRSMANIPNAKFVTCAWMSRGFAVAPPDETAMMDVCCFDESTLKLVTNFANDNF</sequence>
<comment type="subcellular location">
    <subcellularLocation>
        <location evidence="1">Cytoplasm</location>
    </subcellularLocation>
</comment>
<dbReference type="InterPro" id="IPR036465">
    <property type="entry name" value="vWFA_dom_sf"/>
</dbReference>
<dbReference type="GO" id="GO:1990904">
    <property type="term" value="C:ribonucleoprotein complex"/>
    <property type="evidence" value="ECO:0007669"/>
    <property type="project" value="UniProtKB-KW"/>
</dbReference>
<dbReference type="GO" id="GO:0046872">
    <property type="term" value="F:metal ion binding"/>
    <property type="evidence" value="ECO:0007669"/>
    <property type="project" value="UniProtKB-KW"/>
</dbReference>
<dbReference type="PROSITE" id="PS50988">
    <property type="entry name" value="TROVE"/>
    <property type="match status" value="1"/>
</dbReference>
<dbReference type="AlphaFoldDB" id="A0A1V9XQL2"/>
<organism evidence="8 9">
    <name type="scientific">Tropilaelaps mercedesae</name>
    <dbReference type="NCBI Taxonomy" id="418985"/>
    <lineage>
        <taxon>Eukaryota</taxon>
        <taxon>Metazoa</taxon>
        <taxon>Ecdysozoa</taxon>
        <taxon>Arthropoda</taxon>
        <taxon>Chelicerata</taxon>
        <taxon>Arachnida</taxon>
        <taxon>Acari</taxon>
        <taxon>Parasitiformes</taxon>
        <taxon>Mesostigmata</taxon>
        <taxon>Gamasina</taxon>
        <taxon>Dermanyssoidea</taxon>
        <taxon>Laelapidae</taxon>
        <taxon>Tropilaelaps</taxon>
    </lineage>
</organism>
<dbReference type="PANTHER" id="PTHR14202">
    <property type="entry name" value="60 KDA RIBONUCLEOPROTEIN SSA/RO"/>
    <property type="match status" value="1"/>
</dbReference>
<evidence type="ECO:0000313" key="9">
    <source>
        <dbReference type="Proteomes" id="UP000192247"/>
    </source>
</evidence>
<dbReference type="STRING" id="418985.A0A1V9XQL2"/>
<keyword evidence="6 8" id="KW-0687">Ribonucleoprotein</keyword>
<feature type="domain" description="TROVE" evidence="7">
    <location>
        <begin position="1"/>
        <end position="343"/>
    </location>
</feature>
<dbReference type="OrthoDB" id="6098064at2759"/>
<dbReference type="Pfam" id="PF05731">
    <property type="entry name" value="TROVE"/>
    <property type="match status" value="1"/>
</dbReference>
<dbReference type="InterPro" id="IPR037214">
    <property type="entry name" value="TROVE_dom_sf"/>
</dbReference>
<dbReference type="GO" id="GO:0003723">
    <property type="term" value="F:RNA binding"/>
    <property type="evidence" value="ECO:0007669"/>
    <property type="project" value="UniProtKB-KW"/>
</dbReference>
<dbReference type="SUPFAM" id="SSF53300">
    <property type="entry name" value="vWA-like"/>
    <property type="match status" value="1"/>
</dbReference>
<evidence type="ECO:0000259" key="7">
    <source>
        <dbReference type="PROSITE" id="PS50988"/>
    </source>
</evidence>
<evidence type="ECO:0000256" key="2">
    <source>
        <dbReference type="ARBA" id="ARBA00007814"/>
    </source>
</evidence>
<keyword evidence="4" id="KW-0479">Metal-binding</keyword>
<evidence type="ECO:0000256" key="6">
    <source>
        <dbReference type="ARBA" id="ARBA00023274"/>
    </source>
</evidence>
<evidence type="ECO:0000256" key="4">
    <source>
        <dbReference type="ARBA" id="ARBA00022723"/>
    </source>
</evidence>
<comment type="caution">
    <text evidence="8">The sequence shown here is derived from an EMBL/GenBank/DDBJ whole genome shotgun (WGS) entry which is preliminary data.</text>
</comment>
<keyword evidence="9" id="KW-1185">Reference proteome</keyword>
<dbReference type="Pfam" id="PF25045">
    <property type="entry name" value="vWA_Ro60"/>
    <property type="match status" value="1"/>
</dbReference>
<evidence type="ECO:0000256" key="1">
    <source>
        <dbReference type="ARBA" id="ARBA00004496"/>
    </source>
</evidence>
<dbReference type="EMBL" id="MNPL01005775">
    <property type="protein sequence ID" value="OQR75796.1"/>
    <property type="molecule type" value="Genomic_DNA"/>
</dbReference>
<feature type="non-terminal residue" evidence="8">
    <location>
        <position position="1"/>
    </location>
</feature>
<gene>
    <name evidence="8" type="ORF">BIW11_08192</name>
</gene>
<dbReference type="InterPro" id="IPR056800">
    <property type="entry name" value="vWA_Ro60"/>
</dbReference>
<keyword evidence="3" id="KW-0963">Cytoplasm</keyword>
<dbReference type="SUPFAM" id="SSF140864">
    <property type="entry name" value="TROVE domain-like"/>
    <property type="match status" value="1"/>
</dbReference>
<proteinExistence type="inferred from homology"/>
<evidence type="ECO:0000256" key="3">
    <source>
        <dbReference type="ARBA" id="ARBA00022490"/>
    </source>
</evidence>
<dbReference type="GO" id="GO:0005737">
    <property type="term" value="C:cytoplasm"/>
    <property type="evidence" value="ECO:0007669"/>
    <property type="project" value="UniProtKB-SubCell"/>
</dbReference>
<evidence type="ECO:0000313" key="8">
    <source>
        <dbReference type="EMBL" id="OQR75796.1"/>
    </source>
</evidence>
<evidence type="ECO:0000256" key="5">
    <source>
        <dbReference type="ARBA" id="ARBA00022884"/>
    </source>
</evidence>
<reference evidence="8 9" key="1">
    <citation type="journal article" date="2017" name="Gigascience">
        <title>Draft genome of the honey bee ectoparasitic mite, Tropilaelaps mercedesae, is shaped by the parasitic life history.</title>
        <authorList>
            <person name="Dong X."/>
            <person name="Armstrong S.D."/>
            <person name="Xia D."/>
            <person name="Makepeace B.L."/>
            <person name="Darby A.C."/>
            <person name="Kadowaki T."/>
        </authorList>
    </citation>
    <scope>NUCLEOTIDE SEQUENCE [LARGE SCALE GENOMIC DNA]</scope>
    <source>
        <strain evidence="8">Wuxi-XJTLU</strain>
    </source>
</reference>